<keyword evidence="1" id="KW-0812">Transmembrane</keyword>
<dbReference type="SUPFAM" id="SSF103473">
    <property type="entry name" value="MFS general substrate transporter"/>
    <property type="match status" value="1"/>
</dbReference>
<name>A0A5E4QG54_9NEOP</name>
<dbReference type="InterPro" id="IPR036259">
    <property type="entry name" value="MFS_trans_sf"/>
</dbReference>
<reference evidence="2 3" key="1">
    <citation type="submission" date="2017-07" db="EMBL/GenBank/DDBJ databases">
        <authorList>
            <person name="Talla V."/>
            <person name="Backstrom N."/>
        </authorList>
    </citation>
    <scope>NUCLEOTIDE SEQUENCE [LARGE SCALE GENOMIC DNA]</scope>
</reference>
<keyword evidence="1" id="KW-0472">Membrane</keyword>
<sequence length="93" mass="10287">MPIWVGVSRGWVCDRAYLVPWSQSISFVGSVIGGIVCGMLADKYGRLPALVCTIFTTGFWDFSICRFIAGMSVDSCFLLIYILDTVLGYQTCQ</sequence>
<dbReference type="EMBL" id="FZQP02002548">
    <property type="protein sequence ID" value="VVC96061.1"/>
    <property type="molecule type" value="Genomic_DNA"/>
</dbReference>
<feature type="transmembrane region" description="Helical" evidence="1">
    <location>
        <begin position="20"/>
        <end position="40"/>
    </location>
</feature>
<proteinExistence type="predicted"/>
<evidence type="ECO:0008006" key="4">
    <source>
        <dbReference type="Google" id="ProtNLM"/>
    </source>
</evidence>
<dbReference type="AlphaFoldDB" id="A0A5E4QG54"/>
<accession>A0A5E4QG54</accession>
<organism evidence="2 3">
    <name type="scientific">Leptidea sinapis</name>
    <dbReference type="NCBI Taxonomy" id="189913"/>
    <lineage>
        <taxon>Eukaryota</taxon>
        <taxon>Metazoa</taxon>
        <taxon>Ecdysozoa</taxon>
        <taxon>Arthropoda</taxon>
        <taxon>Hexapoda</taxon>
        <taxon>Insecta</taxon>
        <taxon>Pterygota</taxon>
        <taxon>Neoptera</taxon>
        <taxon>Endopterygota</taxon>
        <taxon>Lepidoptera</taxon>
        <taxon>Glossata</taxon>
        <taxon>Ditrysia</taxon>
        <taxon>Papilionoidea</taxon>
        <taxon>Pieridae</taxon>
        <taxon>Dismorphiinae</taxon>
        <taxon>Leptidea</taxon>
    </lineage>
</organism>
<evidence type="ECO:0000313" key="3">
    <source>
        <dbReference type="Proteomes" id="UP000324832"/>
    </source>
</evidence>
<keyword evidence="1" id="KW-1133">Transmembrane helix</keyword>
<evidence type="ECO:0000256" key="1">
    <source>
        <dbReference type="SAM" id="Phobius"/>
    </source>
</evidence>
<keyword evidence="3" id="KW-1185">Reference proteome</keyword>
<dbReference type="Gene3D" id="1.20.1250.20">
    <property type="entry name" value="MFS general substrate transporter like domains"/>
    <property type="match status" value="1"/>
</dbReference>
<evidence type="ECO:0000313" key="2">
    <source>
        <dbReference type="EMBL" id="VVC96061.1"/>
    </source>
</evidence>
<dbReference type="Proteomes" id="UP000324832">
    <property type="component" value="Unassembled WGS sequence"/>
</dbReference>
<protein>
    <recommendedName>
        <fullName evidence="4">Major facilitator superfamily (MFS) profile domain-containing protein</fullName>
    </recommendedName>
</protein>
<gene>
    <name evidence="2" type="ORF">LSINAPIS_LOCUS7637</name>
</gene>